<dbReference type="HOGENOM" id="CLU_170247_0_1_9"/>
<evidence type="ECO:0000313" key="2">
    <source>
        <dbReference type="Proteomes" id="UP000006889"/>
    </source>
</evidence>
<dbReference type="SUPFAM" id="SSF55021">
    <property type="entry name" value="ACT-like"/>
    <property type="match status" value="1"/>
</dbReference>
<dbReference type="eggNOG" id="COG0864">
    <property type="taxonomic scope" value="Bacteria"/>
</dbReference>
<dbReference type="InterPro" id="IPR023860">
    <property type="entry name" value="FeFe-hyd_TM1266"/>
</dbReference>
<sequence>MERRIGVIGIVVDNRKEVADKLNKILTEHGDIIVGRMGIPYKERGLCVISLIVDGTTDEIGALTGKLGSLSGVKVKSALTK</sequence>
<dbReference type="EMBL" id="CP002216">
    <property type="protein sequence ID" value="ADQ03714.1"/>
    <property type="molecule type" value="Genomic_DNA"/>
</dbReference>
<proteinExistence type="predicted"/>
<dbReference type="RefSeq" id="WP_013411129.1">
    <property type="nucleotide sequence ID" value="NC_014657.1"/>
</dbReference>
<dbReference type="STRING" id="632518.Calow_0106"/>
<dbReference type="Gene3D" id="3.30.70.1150">
    <property type="entry name" value="ACT-like. Chain A, domain 2"/>
    <property type="match status" value="1"/>
</dbReference>
<dbReference type="InterPro" id="IPR045865">
    <property type="entry name" value="ACT-like_dom_sf"/>
</dbReference>
<dbReference type="Proteomes" id="UP000006889">
    <property type="component" value="Chromosome"/>
</dbReference>
<reference key="1">
    <citation type="submission" date="2010-09" db="EMBL/GenBank/DDBJ databases">
        <title>Complete sequence of Caldicellulosiruptor owensensis OL.</title>
        <authorList>
            <consortium name="US DOE Joint Genome Institute"/>
            <person name="Lucas S."/>
            <person name="Copeland A."/>
            <person name="Lapidus A."/>
            <person name="Cheng J.-F."/>
            <person name="Bruce D."/>
            <person name="Goodwin L."/>
            <person name="Pitluck S."/>
            <person name="Davenport K."/>
            <person name="Detter J.C."/>
            <person name="Han C."/>
            <person name="Tapia R."/>
            <person name="Land M."/>
            <person name="Hauser L."/>
            <person name="Chang Y.-J."/>
            <person name="Jeffries C."/>
            <person name="Kyrpides N."/>
            <person name="Ivanova N."/>
            <person name="Mikhailova N."/>
            <person name="Blumer-Schuette S.E."/>
            <person name="Kelly R.M."/>
            <person name="Woyke T."/>
        </authorList>
    </citation>
    <scope>NUCLEOTIDE SEQUENCE</scope>
    <source>
        <strain>OL</strain>
    </source>
</reference>
<dbReference type="AlphaFoldDB" id="E4Q286"/>
<protein>
    <submittedName>
        <fullName evidence="1">NikR nickel binding protein</fullName>
    </submittedName>
</protein>
<keyword evidence="2" id="KW-1185">Reference proteome</keyword>
<dbReference type="KEGG" id="cow:Calow_0106"/>
<dbReference type="NCBIfam" id="TIGR03959">
    <property type="entry name" value="hyd_TM1266"/>
    <property type="match status" value="1"/>
</dbReference>
<gene>
    <name evidence="1" type="ordered locus">Calow_0106</name>
</gene>
<reference evidence="1 2" key="2">
    <citation type="journal article" date="2011" name="J. Bacteriol.">
        <title>Complete genome sequences for the anaerobic, extremely thermophilic plant biomass-degrading bacteria Caldicellulosiruptor hydrothermalis, Caldicellulosiruptor kristjanssonii, Caldicellulosiruptor kronotskyensis, Caldicellulosiruptor owensenis, and Caldicellulosiruptor lactoaceticus.</title>
        <authorList>
            <person name="Blumer-Schuette S.E."/>
            <person name="Ozdemir I."/>
            <person name="Mistry D."/>
            <person name="Lucas S."/>
            <person name="Lapidus A."/>
            <person name="Cheng J.F."/>
            <person name="Goodwin L.A."/>
            <person name="Pitluck S."/>
            <person name="Land M.L."/>
            <person name="Hauser L.J."/>
            <person name="Woyke T."/>
            <person name="Mikhailova N."/>
            <person name="Pati A."/>
            <person name="Kyrpides N.C."/>
            <person name="Ivanova N."/>
            <person name="Detter J.C."/>
            <person name="Walston-Davenport K."/>
            <person name="Han S."/>
            <person name="Adams M.W."/>
            <person name="Kelly R.M."/>
        </authorList>
    </citation>
    <scope>NUCLEOTIDE SEQUENCE [LARGE SCALE GENOMIC DNA]</scope>
    <source>
        <strain evidence="2">ATCC 700167 / DSM 13100 / OL</strain>
    </source>
</reference>
<accession>E4Q286</accession>
<organism evidence="1 2">
    <name type="scientific">Caldicellulosiruptor owensensis (strain ATCC 700167 / DSM 13100 / OL)</name>
    <dbReference type="NCBI Taxonomy" id="632518"/>
    <lineage>
        <taxon>Bacteria</taxon>
        <taxon>Bacillati</taxon>
        <taxon>Bacillota</taxon>
        <taxon>Bacillota incertae sedis</taxon>
        <taxon>Caldicellulosiruptorales</taxon>
        <taxon>Caldicellulosiruptoraceae</taxon>
        <taxon>Caldicellulosiruptor</taxon>
    </lineage>
</organism>
<name>E4Q286_CALOW</name>
<evidence type="ECO:0000313" key="1">
    <source>
        <dbReference type="EMBL" id="ADQ03714.1"/>
    </source>
</evidence>
<dbReference type="Pfam" id="PF21699">
    <property type="entry name" value="TM1266-like"/>
    <property type="match status" value="1"/>
</dbReference>
<dbReference type="OrthoDB" id="9796135at2"/>
<dbReference type="InterPro" id="IPR027271">
    <property type="entry name" value="Acetolactate_synth/TF_NikR_C"/>
</dbReference>